<dbReference type="InterPro" id="IPR036597">
    <property type="entry name" value="Fido-like_dom_sf"/>
</dbReference>
<dbReference type="PANTHER" id="PTHR13504:SF38">
    <property type="entry name" value="FIDO DOMAIN-CONTAINING PROTEIN"/>
    <property type="match status" value="1"/>
</dbReference>
<dbReference type="AlphaFoldDB" id="A0A0R2CUH5"/>
<dbReference type="Gene3D" id="1.10.3290.10">
    <property type="entry name" value="Fido-like domain"/>
    <property type="match status" value="1"/>
</dbReference>
<dbReference type="RefSeq" id="WP_056961551.1">
    <property type="nucleotide sequence ID" value="NZ_AYZI01000003.1"/>
</dbReference>
<accession>A0A0R2CUH5</accession>
<dbReference type="Proteomes" id="UP000051586">
    <property type="component" value="Unassembled WGS sequence"/>
</dbReference>
<sequence>MKEIRDKYKFTVEENKRFARANLARLVHTSSRFEGVKTTLPQTKTIIDGMSVTGVSVEDILTIVNLKRGWQFILSSDKKLDLDLEKNINKIVAAEDSLEPGEFRTGSGNIDLGDGESFDPPMIDENQESDFLNKKMNDSKLTTTEKALDVMYHNMRNQMFWDGNKRTAILIANKIMIDGGSGLINIPLNKWEEWNTLISDYYRTGNINKLKKWTYDNGIQGTSTRKIKYPNLKKR</sequence>
<gene>
    <name evidence="2" type="ORF">FC87_GL000708</name>
</gene>
<dbReference type="PATRIC" id="fig|1423745.4.peg.749"/>
<dbReference type="Pfam" id="PF02661">
    <property type="entry name" value="Fic"/>
    <property type="match status" value="1"/>
</dbReference>
<dbReference type="EMBL" id="AYZI01000003">
    <property type="protein sequence ID" value="KRM91883.1"/>
    <property type="molecule type" value="Genomic_DNA"/>
</dbReference>
<dbReference type="SUPFAM" id="SSF140931">
    <property type="entry name" value="Fic-like"/>
    <property type="match status" value="1"/>
</dbReference>
<evidence type="ECO:0000313" key="3">
    <source>
        <dbReference type="Proteomes" id="UP000051586"/>
    </source>
</evidence>
<dbReference type="PROSITE" id="PS51459">
    <property type="entry name" value="FIDO"/>
    <property type="match status" value="1"/>
</dbReference>
<organism evidence="2 3">
    <name type="scientific">Fructilactobacillus florum DSM 22689 = JCM 16035</name>
    <dbReference type="NCBI Taxonomy" id="1423745"/>
    <lineage>
        <taxon>Bacteria</taxon>
        <taxon>Bacillati</taxon>
        <taxon>Bacillota</taxon>
        <taxon>Bacilli</taxon>
        <taxon>Lactobacillales</taxon>
        <taxon>Lactobacillaceae</taxon>
        <taxon>Fructilactobacillus</taxon>
    </lineage>
</organism>
<dbReference type="InterPro" id="IPR040198">
    <property type="entry name" value="Fido_containing"/>
</dbReference>
<proteinExistence type="predicted"/>
<name>A0A0R2CUH5_9LACO</name>
<dbReference type="InterPro" id="IPR003812">
    <property type="entry name" value="Fido"/>
</dbReference>
<dbReference type="PANTHER" id="PTHR13504">
    <property type="entry name" value="FIDO DOMAIN-CONTAINING PROTEIN DDB_G0283145"/>
    <property type="match status" value="1"/>
</dbReference>
<protein>
    <recommendedName>
        <fullName evidence="1">Fido domain-containing protein</fullName>
    </recommendedName>
</protein>
<dbReference type="STRING" id="1423745.GCA_001311215_01794"/>
<feature type="domain" description="Fido" evidence="1">
    <location>
        <begin position="80"/>
        <end position="216"/>
    </location>
</feature>
<evidence type="ECO:0000259" key="1">
    <source>
        <dbReference type="PROSITE" id="PS51459"/>
    </source>
</evidence>
<reference evidence="2 3" key="1">
    <citation type="journal article" date="2015" name="Genome Announc.">
        <title>Expanding the biotechnology potential of lactobacilli through comparative genomics of 213 strains and associated genera.</title>
        <authorList>
            <person name="Sun Z."/>
            <person name="Harris H.M."/>
            <person name="McCann A."/>
            <person name="Guo C."/>
            <person name="Argimon S."/>
            <person name="Zhang W."/>
            <person name="Yang X."/>
            <person name="Jeffery I.B."/>
            <person name="Cooney J.C."/>
            <person name="Kagawa T.F."/>
            <person name="Liu W."/>
            <person name="Song Y."/>
            <person name="Salvetti E."/>
            <person name="Wrobel A."/>
            <person name="Rasinkangas P."/>
            <person name="Parkhill J."/>
            <person name="Rea M.C."/>
            <person name="O'Sullivan O."/>
            <person name="Ritari J."/>
            <person name="Douillard F.P."/>
            <person name="Paul Ross R."/>
            <person name="Yang R."/>
            <person name="Briner A.E."/>
            <person name="Felis G.E."/>
            <person name="de Vos W.M."/>
            <person name="Barrangou R."/>
            <person name="Klaenhammer T.R."/>
            <person name="Caufield P.W."/>
            <person name="Cui Y."/>
            <person name="Zhang H."/>
            <person name="O'Toole P.W."/>
        </authorList>
    </citation>
    <scope>NUCLEOTIDE SEQUENCE [LARGE SCALE GENOMIC DNA]</scope>
    <source>
        <strain evidence="2 3">DSM 22689</strain>
    </source>
</reference>
<comment type="caution">
    <text evidence="2">The sequence shown here is derived from an EMBL/GenBank/DDBJ whole genome shotgun (WGS) entry which is preliminary data.</text>
</comment>
<evidence type="ECO:0000313" key="2">
    <source>
        <dbReference type="EMBL" id="KRM91883.1"/>
    </source>
</evidence>